<protein>
    <submittedName>
        <fullName evidence="1">Transposase</fullName>
    </submittedName>
</protein>
<proteinExistence type="predicted"/>
<sequence>MLTGRRGERLPDWLPDRPHAVRRDDLPELHTFAAGIDRDRDAVFVGLTLPWNSGVVVGHVNRIKTLKHQMFGRAGFQLLGKTGPDVLIAGLS</sequence>
<dbReference type="Proteomes" id="UP000245992">
    <property type="component" value="Unassembled WGS sequence"/>
</dbReference>
<dbReference type="PANTHER" id="PTHR33498:SF1">
    <property type="entry name" value="TRANSPOSASE FOR INSERTION SEQUENCE ELEMENT IS1557"/>
    <property type="match status" value="1"/>
</dbReference>
<keyword evidence="2" id="KW-1185">Reference proteome</keyword>
<accession>A0A2T7TDR8</accession>
<dbReference type="OrthoDB" id="3238779at2"/>
<evidence type="ECO:0000313" key="2">
    <source>
        <dbReference type="Proteomes" id="UP000245992"/>
    </source>
</evidence>
<dbReference type="STRING" id="1440053.GCA_000718095_02084"/>
<gene>
    <name evidence="1" type="ORF">Y717_20555</name>
</gene>
<dbReference type="EMBL" id="AZSP01000036">
    <property type="protein sequence ID" value="PVE13238.1"/>
    <property type="molecule type" value="Genomic_DNA"/>
</dbReference>
<dbReference type="AlphaFoldDB" id="A0A2T7TDR8"/>
<dbReference type="PANTHER" id="PTHR33498">
    <property type="entry name" value="TRANSPOSASE FOR INSERTION SEQUENCE ELEMENT IS1557"/>
    <property type="match status" value="1"/>
</dbReference>
<dbReference type="InterPro" id="IPR047951">
    <property type="entry name" value="Transpos_ISL3"/>
</dbReference>
<reference evidence="1 2" key="1">
    <citation type="submission" date="2013-12" db="EMBL/GenBank/DDBJ databases">
        <title>Annotated genome of Streptomyces scopuliridis.</title>
        <authorList>
            <person name="Olson J.B."/>
        </authorList>
    </citation>
    <scope>NUCLEOTIDE SEQUENCE [LARGE SCALE GENOMIC DNA]</scope>
    <source>
        <strain evidence="1 2">RB72</strain>
    </source>
</reference>
<name>A0A2T7TDR8_9ACTN</name>
<comment type="caution">
    <text evidence="1">The sequence shown here is derived from an EMBL/GenBank/DDBJ whole genome shotgun (WGS) entry which is preliminary data.</text>
</comment>
<evidence type="ECO:0000313" key="1">
    <source>
        <dbReference type="EMBL" id="PVE13238.1"/>
    </source>
</evidence>
<organism evidence="1 2">
    <name type="scientific">Streptomyces scopuliridis RB72</name>
    <dbReference type="NCBI Taxonomy" id="1440053"/>
    <lineage>
        <taxon>Bacteria</taxon>
        <taxon>Bacillati</taxon>
        <taxon>Actinomycetota</taxon>
        <taxon>Actinomycetes</taxon>
        <taxon>Kitasatosporales</taxon>
        <taxon>Streptomycetaceae</taxon>
        <taxon>Streptomyces</taxon>
    </lineage>
</organism>